<dbReference type="InterPro" id="IPR022043">
    <property type="entry name" value="CAF1A_DD"/>
</dbReference>
<feature type="domain" description="Chromatin assembly factor 1 subunit Cac1-like C-terminal" evidence="7">
    <location>
        <begin position="515"/>
        <end position="569"/>
    </location>
</feature>
<evidence type="ECO:0000313" key="8">
    <source>
        <dbReference type="EMBL" id="KAF2672985.1"/>
    </source>
</evidence>
<keyword evidence="9" id="KW-1185">Reference proteome</keyword>
<evidence type="ECO:0000256" key="3">
    <source>
        <dbReference type="ARBA" id="ARBA00023204"/>
    </source>
</evidence>
<dbReference type="Proteomes" id="UP000799302">
    <property type="component" value="Unassembled WGS sequence"/>
</dbReference>
<feature type="compositionally biased region" description="Basic and acidic residues" evidence="5">
    <location>
        <begin position="87"/>
        <end position="165"/>
    </location>
</feature>
<feature type="domain" description="Chromatin assembly factor 1 subunit A dimerization" evidence="6">
    <location>
        <begin position="314"/>
        <end position="386"/>
    </location>
</feature>
<sequence length="573" mass="63773">MAADTISPSSSLKRSAEDAISPMSPSKLIKLDQSPGSPHTPRSTQIDSPALTPLSALPSIASPMPGSTSTPGGSKSFGDASKKKKRSKEEIEQEKAAKEAKKAALQLEREEKKRKKEEEDRVKEEERAKKQAERDQKKAIKDAEKQAKEQEKQRKQEEQDKKDKASSAVAQLRMNTFFTAKPSLKDKIRTPNPEHPTNSTGSIASSSQPKPTYEFDATFLPFALKSNTQLAPINRFFDSSKGASTVISLEVCIAEDFNLKAFQHVNQESTEEVDLRQIFDVLHGTSENPIDLTSEAYGRAHAKALEDFQRVPVRYLHFVEDHRPPYCGTWSKPISTTEMNHLKRNPCEYKYQGLDYDEDSEAEWEEPEEGEDLHSDDDDESVEDEENLPDFVDDDVVDAIRPAFIRDIPPTCSGIQWEDDEGHLCPADPSYAKADFAELQMGCLLANFSGSIDPFSTKYWSADPTHASPKKKSVNGLAGPRPALLDKTRKMNSVIPAATSGGLYKVLRTVPTEDMDAFKAAIVGQDMTKTHMIEHLKKLFPKHSKDAITNTLGLIAKRESKKSDAKWHLIAVS</sequence>
<evidence type="ECO:0000256" key="5">
    <source>
        <dbReference type="SAM" id="MobiDB-lite"/>
    </source>
</evidence>
<keyword evidence="2" id="KW-0227">DNA damage</keyword>
<protein>
    <recommendedName>
        <fullName evidence="10">Chromatin assembly factor 1 subunit A</fullName>
    </recommendedName>
</protein>
<dbReference type="GO" id="GO:0005634">
    <property type="term" value="C:nucleus"/>
    <property type="evidence" value="ECO:0007669"/>
    <property type="project" value="UniProtKB-SubCell"/>
</dbReference>
<name>A0A6A6UL29_9PEZI</name>
<dbReference type="Pfam" id="PF21796">
    <property type="entry name" value="Cac1_C"/>
    <property type="match status" value="1"/>
</dbReference>
<reference evidence="8" key="1">
    <citation type="journal article" date="2020" name="Stud. Mycol.">
        <title>101 Dothideomycetes genomes: a test case for predicting lifestyles and emergence of pathogens.</title>
        <authorList>
            <person name="Haridas S."/>
            <person name="Albert R."/>
            <person name="Binder M."/>
            <person name="Bloem J."/>
            <person name="Labutti K."/>
            <person name="Salamov A."/>
            <person name="Andreopoulos B."/>
            <person name="Baker S."/>
            <person name="Barry K."/>
            <person name="Bills G."/>
            <person name="Bluhm B."/>
            <person name="Cannon C."/>
            <person name="Castanera R."/>
            <person name="Culley D."/>
            <person name="Daum C."/>
            <person name="Ezra D."/>
            <person name="Gonzalez J."/>
            <person name="Henrissat B."/>
            <person name="Kuo A."/>
            <person name="Liang C."/>
            <person name="Lipzen A."/>
            <person name="Lutzoni F."/>
            <person name="Magnuson J."/>
            <person name="Mondo S."/>
            <person name="Nolan M."/>
            <person name="Ohm R."/>
            <person name="Pangilinan J."/>
            <person name="Park H.-J."/>
            <person name="Ramirez L."/>
            <person name="Alfaro M."/>
            <person name="Sun H."/>
            <person name="Tritt A."/>
            <person name="Yoshinaga Y."/>
            <person name="Zwiers L.-H."/>
            <person name="Turgeon B."/>
            <person name="Goodwin S."/>
            <person name="Spatafora J."/>
            <person name="Crous P."/>
            <person name="Grigoriev I."/>
        </authorList>
    </citation>
    <scope>NUCLEOTIDE SEQUENCE</scope>
    <source>
        <strain evidence="8">CBS 115976</strain>
    </source>
</reference>
<evidence type="ECO:0008006" key="10">
    <source>
        <dbReference type="Google" id="ProtNLM"/>
    </source>
</evidence>
<comment type="subcellular location">
    <subcellularLocation>
        <location evidence="1">Nucleus</location>
    </subcellularLocation>
</comment>
<evidence type="ECO:0000259" key="6">
    <source>
        <dbReference type="Pfam" id="PF12253"/>
    </source>
</evidence>
<evidence type="ECO:0000256" key="2">
    <source>
        <dbReference type="ARBA" id="ARBA00022763"/>
    </source>
</evidence>
<dbReference type="InterPro" id="IPR048800">
    <property type="entry name" value="Cac1-like_C"/>
</dbReference>
<evidence type="ECO:0000256" key="4">
    <source>
        <dbReference type="ARBA" id="ARBA00023242"/>
    </source>
</evidence>
<proteinExistence type="predicted"/>
<feature type="region of interest" description="Disordered" evidence="5">
    <location>
        <begin position="1"/>
        <end position="168"/>
    </location>
</feature>
<dbReference type="EMBL" id="MU004231">
    <property type="protein sequence ID" value="KAF2672985.1"/>
    <property type="molecule type" value="Genomic_DNA"/>
</dbReference>
<dbReference type="PANTHER" id="PTHR15272">
    <property type="entry name" value="CHROMATIN ASSEMBLY FACTOR 1 SUBUNIT A CAF-1 SUBUNIT A"/>
    <property type="match status" value="1"/>
</dbReference>
<evidence type="ECO:0000259" key="7">
    <source>
        <dbReference type="Pfam" id="PF21796"/>
    </source>
</evidence>
<dbReference type="AlphaFoldDB" id="A0A6A6UL29"/>
<evidence type="ECO:0000313" key="9">
    <source>
        <dbReference type="Proteomes" id="UP000799302"/>
    </source>
</evidence>
<feature type="compositionally biased region" description="Polar residues" evidence="5">
    <location>
        <begin position="34"/>
        <end position="47"/>
    </location>
</feature>
<accession>A0A6A6UL29</accession>
<feature type="compositionally biased region" description="Low complexity" evidence="5">
    <location>
        <begin position="62"/>
        <end position="76"/>
    </location>
</feature>
<evidence type="ECO:0000256" key="1">
    <source>
        <dbReference type="ARBA" id="ARBA00004123"/>
    </source>
</evidence>
<feature type="region of interest" description="Disordered" evidence="5">
    <location>
        <begin position="359"/>
        <end position="390"/>
    </location>
</feature>
<dbReference type="GO" id="GO:0006334">
    <property type="term" value="P:nucleosome assembly"/>
    <property type="evidence" value="ECO:0007669"/>
    <property type="project" value="TreeGrafter"/>
</dbReference>
<dbReference type="OrthoDB" id="79480at2759"/>
<feature type="compositionally biased region" description="Polar residues" evidence="5">
    <location>
        <begin position="1"/>
        <end position="13"/>
    </location>
</feature>
<dbReference type="GO" id="GO:0033186">
    <property type="term" value="C:CAF-1 complex"/>
    <property type="evidence" value="ECO:0007669"/>
    <property type="project" value="TreeGrafter"/>
</dbReference>
<gene>
    <name evidence="8" type="ORF">BT63DRAFT_451013</name>
</gene>
<feature type="region of interest" description="Disordered" evidence="5">
    <location>
        <begin position="180"/>
        <end position="210"/>
    </location>
</feature>
<dbReference type="Pfam" id="PF12253">
    <property type="entry name" value="CAF1A_dimeriz"/>
    <property type="match status" value="1"/>
</dbReference>
<dbReference type="GO" id="GO:0006281">
    <property type="term" value="P:DNA repair"/>
    <property type="evidence" value="ECO:0007669"/>
    <property type="project" value="UniProtKB-KW"/>
</dbReference>
<dbReference type="PANTHER" id="PTHR15272:SF0">
    <property type="entry name" value="CHROMATIN ASSEMBLY FACTOR 1 SUBUNIT A"/>
    <property type="match status" value="1"/>
</dbReference>
<keyword evidence="4" id="KW-0539">Nucleus</keyword>
<keyword evidence="3" id="KW-0234">DNA repair</keyword>
<organism evidence="8 9">
    <name type="scientific">Microthyrium microscopicum</name>
    <dbReference type="NCBI Taxonomy" id="703497"/>
    <lineage>
        <taxon>Eukaryota</taxon>
        <taxon>Fungi</taxon>
        <taxon>Dikarya</taxon>
        <taxon>Ascomycota</taxon>
        <taxon>Pezizomycotina</taxon>
        <taxon>Dothideomycetes</taxon>
        <taxon>Dothideomycetes incertae sedis</taxon>
        <taxon>Microthyriales</taxon>
        <taxon>Microthyriaceae</taxon>
        <taxon>Microthyrium</taxon>
    </lineage>
</organism>
<feature type="compositionally biased region" description="Polar residues" evidence="5">
    <location>
        <begin position="195"/>
        <end position="210"/>
    </location>
</feature>